<dbReference type="InterPro" id="IPR052061">
    <property type="entry name" value="PTE-AB_protein"/>
</dbReference>
<reference evidence="2 3" key="1">
    <citation type="journal article" date="2021" name="Sci. Rep.">
        <title>Genome sequencing of the multicellular alga Astrephomene provides insights into convergent evolution of germ-soma differentiation.</title>
        <authorList>
            <person name="Yamashita S."/>
            <person name="Yamamoto K."/>
            <person name="Matsuzaki R."/>
            <person name="Suzuki S."/>
            <person name="Yamaguchi H."/>
            <person name="Hirooka S."/>
            <person name="Minakuchi Y."/>
            <person name="Miyagishima S."/>
            <person name="Kawachi M."/>
            <person name="Toyoda A."/>
            <person name="Nozaki H."/>
        </authorList>
    </citation>
    <scope>NUCLEOTIDE SEQUENCE [LARGE SCALE GENOMIC DNA]</scope>
    <source>
        <strain evidence="2 3">NIES-4017</strain>
    </source>
</reference>
<dbReference type="InterPro" id="IPR029069">
    <property type="entry name" value="HotDog_dom_sf"/>
</dbReference>
<dbReference type="PANTHER" id="PTHR47260">
    <property type="entry name" value="UPF0644 PROTEIN PB2B4.06"/>
    <property type="match status" value="1"/>
</dbReference>
<name>A0AAD3HRB1_9CHLO</name>
<accession>A0AAD3HRB1</accession>
<feature type="region of interest" description="Disordered" evidence="1">
    <location>
        <begin position="267"/>
        <end position="288"/>
    </location>
</feature>
<comment type="caution">
    <text evidence="2">The sequence shown here is derived from an EMBL/GenBank/DDBJ whole genome shotgun (WGS) entry which is preliminary data.</text>
</comment>
<evidence type="ECO:0000313" key="3">
    <source>
        <dbReference type="Proteomes" id="UP001054857"/>
    </source>
</evidence>
<dbReference type="AlphaFoldDB" id="A0AAD3HRB1"/>
<feature type="compositionally biased region" description="Low complexity" evidence="1">
    <location>
        <begin position="131"/>
        <end position="149"/>
    </location>
</feature>
<gene>
    <name evidence="2" type="ORF">Agub_g12203</name>
</gene>
<sequence length="421" mass="42206">MTSLMEVVDIPNTAAESLRAPPLLSDVTFASAVSAAFKALPGILAESILAKTLASRLYALQSVPPLARVEWLRELEQQEGNTLVLDRKGLTARGGLLPDDHLFKTMARKGLIRDNHVIWAPSYPTLPPPAASRAAAPTSVAPSSSTSNAPTTAPTVFNVYALGNAVCGHPGIVHGGLSSAIIDESFGYLMYLMASAAAEAGAPAAAEASPVTAGPTTAPAPAAAAGTAPAAQVGDPSAGSQGVPETAAAGAAAALVGASEAVPASCTVEKRKEEGQGQQQQAQRRRGLACVGGLSGRELRSAMTARLEVDFVRPLPHDSIVVCVVQLHRVDGRKVWLRAQLMNSAPRTATAITTFSNSSATPASAAGGGGSNSAGSSSPDAAGAEVYARGEALFVAPRPKAAAAAAAAAAGAGVTGSSPST</sequence>
<feature type="compositionally biased region" description="Low complexity" evidence="1">
    <location>
        <begin position="373"/>
        <end position="382"/>
    </location>
</feature>
<feature type="compositionally biased region" description="Low complexity" evidence="1">
    <location>
        <begin position="209"/>
        <end position="231"/>
    </location>
</feature>
<feature type="region of interest" description="Disordered" evidence="1">
    <location>
        <begin position="209"/>
        <end position="244"/>
    </location>
</feature>
<evidence type="ECO:0008006" key="4">
    <source>
        <dbReference type="Google" id="ProtNLM"/>
    </source>
</evidence>
<dbReference type="EMBL" id="BMAR01000035">
    <property type="protein sequence ID" value="GFR50061.1"/>
    <property type="molecule type" value="Genomic_DNA"/>
</dbReference>
<keyword evidence="3" id="KW-1185">Reference proteome</keyword>
<evidence type="ECO:0000256" key="1">
    <source>
        <dbReference type="SAM" id="MobiDB-lite"/>
    </source>
</evidence>
<dbReference type="Proteomes" id="UP001054857">
    <property type="component" value="Unassembled WGS sequence"/>
</dbReference>
<protein>
    <recommendedName>
        <fullName evidence="4">Thioesterase domain-containing protein</fullName>
    </recommendedName>
</protein>
<dbReference type="PANTHER" id="PTHR47260:SF1">
    <property type="entry name" value="UPF0644 PROTEIN PB2B4.06"/>
    <property type="match status" value="1"/>
</dbReference>
<feature type="region of interest" description="Disordered" evidence="1">
    <location>
        <begin position="358"/>
        <end position="382"/>
    </location>
</feature>
<evidence type="ECO:0000313" key="2">
    <source>
        <dbReference type="EMBL" id="GFR50061.1"/>
    </source>
</evidence>
<proteinExistence type="predicted"/>
<dbReference type="SUPFAM" id="SSF54637">
    <property type="entry name" value="Thioesterase/thiol ester dehydrase-isomerase"/>
    <property type="match status" value="2"/>
</dbReference>
<organism evidence="2 3">
    <name type="scientific">Astrephomene gubernaculifera</name>
    <dbReference type="NCBI Taxonomy" id="47775"/>
    <lineage>
        <taxon>Eukaryota</taxon>
        <taxon>Viridiplantae</taxon>
        <taxon>Chlorophyta</taxon>
        <taxon>core chlorophytes</taxon>
        <taxon>Chlorophyceae</taxon>
        <taxon>CS clade</taxon>
        <taxon>Chlamydomonadales</taxon>
        <taxon>Astrephomenaceae</taxon>
        <taxon>Astrephomene</taxon>
    </lineage>
</organism>
<dbReference type="CDD" id="cd03440">
    <property type="entry name" value="hot_dog"/>
    <property type="match status" value="1"/>
</dbReference>
<dbReference type="Gene3D" id="3.10.129.10">
    <property type="entry name" value="Hotdog Thioesterase"/>
    <property type="match status" value="2"/>
</dbReference>
<feature type="region of interest" description="Disordered" evidence="1">
    <location>
        <begin position="130"/>
        <end position="149"/>
    </location>
</feature>